<dbReference type="OrthoDB" id="19928at2759"/>
<gene>
    <name evidence="4" type="ORF">LOAG_10452</name>
</gene>
<dbReference type="InterPro" id="IPR015676">
    <property type="entry name" value="Tob1/2"/>
</dbReference>
<dbReference type="GeneID" id="9947899"/>
<dbReference type="OMA" id="TWNTNEP"/>
<organism evidence="4">
    <name type="scientific">Loa loa</name>
    <name type="common">Eye worm</name>
    <name type="synonym">Filaria loa</name>
    <dbReference type="NCBI Taxonomy" id="7209"/>
    <lineage>
        <taxon>Eukaryota</taxon>
        <taxon>Metazoa</taxon>
        <taxon>Ecdysozoa</taxon>
        <taxon>Nematoda</taxon>
        <taxon>Chromadorea</taxon>
        <taxon>Rhabditida</taxon>
        <taxon>Spirurina</taxon>
        <taxon>Spiruromorpha</taxon>
        <taxon>Filarioidea</taxon>
        <taxon>Onchocercidae</taxon>
        <taxon>Loa</taxon>
    </lineage>
</organism>
<dbReference type="InterPro" id="IPR036054">
    <property type="entry name" value="BTG-like_sf"/>
</dbReference>
<dbReference type="InParanoid" id="A0A1S0TPV1"/>
<evidence type="ECO:0000256" key="2">
    <source>
        <dbReference type="ARBA" id="ARBA00022553"/>
    </source>
</evidence>
<dbReference type="Gene3D" id="3.90.640.90">
    <property type="entry name" value="Anti-proliferative protein, N-terminal domain"/>
    <property type="match status" value="1"/>
</dbReference>
<dbReference type="GO" id="GO:0005634">
    <property type="term" value="C:nucleus"/>
    <property type="evidence" value="ECO:0007669"/>
    <property type="project" value="TreeGrafter"/>
</dbReference>
<dbReference type="EMBL" id="JH712805">
    <property type="protein sequence ID" value="EFO18044.2"/>
    <property type="molecule type" value="Genomic_DNA"/>
</dbReference>
<protein>
    <recommendedName>
        <fullName evidence="3">Anti-proliferative protein domain-containing protein</fullName>
    </recommendedName>
</protein>
<dbReference type="InterPro" id="IPR002087">
    <property type="entry name" value="Anti_prolifrtn"/>
</dbReference>
<reference evidence="4" key="1">
    <citation type="submission" date="2012-04" db="EMBL/GenBank/DDBJ databases">
        <title>The Genome Sequence of Loa loa.</title>
        <authorList>
            <consortium name="The Broad Institute Genome Sequencing Platform"/>
            <consortium name="Broad Institute Genome Sequencing Center for Infectious Disease"/>
            <person name="Nutman T.B."/>
            <person name="Fink D.L."/>
            <person name="Russ C."/>
            <person name="Young S."/>
            <person name="Zeng Q."/>
            <person name="Gargeya S."/>
            <person name="Alvarado L."/>
            <person name="Berlin A."/>
            <person name="Chapman S.B."/>
            <person name="Chen Z."/>
            <person name="Freedman E."/>
            <person name="Gellesch M."/>
            <person name="Goldberg J."/>
            <person name="Griggs A."/>
            <person name="Gujja S."/>
            <person name="Heilman E.R."/>
            <person name="Heiman D."/>
            <person name="Howarth C."/>
            <person name="Mehta T."/>
            <person name="Neiman D."/>
            <person name="Pearson M."/>
            <person name="Roberts A."/>
            <person name="Saif S."/>
            <person name="Shea T."/>
            <person name="Shenoy N."/>
            <person name="Sisk P."/>
            <person name="Stolte C."/>
            <person name="Sykes S."/>
            <person name="White J."/>
            <person name="Yandava C."/>
            <person name="Haas B."/>
            <person name="Henn M.R."/>
            <person name="Nusbaum C."/>
            <person name="Birren B."/>
        </authorList>
    </citation>
    <scope>NUCLEOTIDE SEQUENCE [LARGE SCALE GENOMIC DNA]</scope>
</reference>
<keyword evidence="2" id="KW-0597">Phosphoprotein</keyword>
<comment type="similarity">
    <text evidence="1">Belongs to the BTG family.</text>
</comment>
<dbReference type="PANTHER" id="PTHR17537">
    <property type="entry name" value="TRANSDUCER OF ERBB2 TOB"/>
    <property type="match status" value="1"/>
</dbReference>
<evidence type="ECO:0000313" key="4">
    <source>
        <dbReference type="EMBL" id="EFO18044.2"/>
    </source>
</evidence>
<dbReference type="KEGG" id="loa:LOAG_10452"/>
<dbReference type="PANTHER" id="PTHR17537:SF5">
    <property type="entry name" value="TRANSDUCER OF ERBB2, ISOFORM A"/>
    <property type="match status" value="1"/>
</dbReference>
<dbReference type="GO" id="GO:0005737">
    <property type="term" value="C:cytoplasm"/>
    <property type="evidence" value="ECO:0007669"/>
    <property type="project" value="TreeGrafter"/>
</dbReference>
<dbReference type="AlphaFoldDB" id="A0A1S0TPV1"/>
<dbReference type="RefSeq" id="XP_020301666.1">
    <property type="nucleotide sequence ID" value="XM_020448166.1"/>
</dbReference>
<sequence length="101" mass="11836">MYTELKELINFLAIYMHHRIPRRRICLFMESYGNHLAGKFFGKWNPEEPKYGEKERTLMIKTGDCLDGIFTAIATSIGIVEEDLSACFPCLFGFFHAYHFF</sequence>
<accession>A0A1S0TPV1</accession>
<evidence type="ECO:0000256" key="1">
    <source>
        <dbReference type="ARBA" id="ARBA00007989"/>
    </source>
</evidence>
<evidence type="ECO:0000259" key="3">
    <source>
        <dbReference type="Pfam" id="PF07742"/>
    </source>
</evidence>
<feature type="domain" description="Anti-proliferative protein" evidence="3">
    <location>
        <begin position="1"/>
        <end position="92"/>
    </location>
</feature>
<dbReference type="Pfam" id="PF07742">
    <property type="entry name" value="BTG"/>
    <property type="match status" value="1"/>
</dbReference>
<dbReference type="GO" id="GO:0003714">
    <property type="term" value="F:transcription corepressor activity"/>
    <property type="evidence" value="ECO:0007669"/>
    <property type="project" value="TreeGrafter"/>
</dbReference>
<proteinExistence type="inferred from homology"/>
<dbReference type="SUPFAM" id="SSF160696">
    <property type="entry name" value="BTG domain-like"/>
    <property type="match status" value="1"/>
</dbReference>
<dbReference type="CTD" id="9947899"/>
<name>A0A1S0TPV1_LOALO</name>